<dbReference type="AlphaFoldDB" id="A0A4V3AZR4"/>
<feature type="region of interest" description="Disordered" evidence="1">
    <location>
        <begin position="295"/>
        <end position="334"/>
    </location>
</feature>
<feature type="compositionally biased region" description="Pro residues" evidence="1">
    <location>
        <begin position="295"/>
        <end position="312"/>
    </location>
</feature>
<dbReference type="VEuPathDB" id="FungiDB:BD410DRAFT_834312"/>
<keyword evidence="3" id="KW-1185">Reference proteome</keyword>
<gene>
    <name evidence="2" type="ORF">BD410DRAFT_834312</name>
</gene>
<proteinExistence type="predicted"/>
<dbReference type="InterPro" id="IPR009836">
    <property type="entry name" value="GRDP-like"/>
</dbReference>
<evidence type="ECO:0000313" key="3">
    <source>
        <dbReference type="Proteomes" id="UP000294933"/>
    </source>
</evidence>
<dbReference type="EMBL" id="ML170156">
    <property type="protein sequence ID" value="TDL30128.1"/>
    <property type="molecule type" value="Genomic_DNA"/>
</dbReference>
<evidence type="ECO:0000256" key="1">
    <source>
        <dbReference type="SAM" id="MobiDB-lite"/>
    </source>
</evidence>
<evidence type="ECO:0000313" key="2">
    <source>
        <dbReference type="EMBL" id="TDL30128.1"/>
    </source>
</evidence>
<dbReference type="STRING" id="50990.A0A4V3AZR4"/>
<dbReference type="PANTHER" id="PTHR34365">
    <property type="entry name" value="ENOLASE (DUF1399)"/>
    <property type="match status" value="1"/>
</dbReference>
<dbReference type="Pfam" id="PF07173">
    <property type="entry name" value="GRDP-like"/>
    <property type="match status" value="1"/>
</dbReference>
<name>A0A4V3AZR4_9AGAM</name>
<protein>
    <submittedName>
        <fullName evidence="2">Uncharacterized protein</fullName>
    </submittedName>
</protein>
<sequence>MTLASPNIPVDDIQAHILLMRAIHKLQHDVQPGGIPYDTQSGVPQPSKSTLKFLDNAMHRRPNFLFRPQEIPPLDVLMVWHTYMLSPTAYYEDSLKALPALASLGGMPWALVVSCIDDKTWTFKHNSVQIMHWEKLTSLPFNREATTEAPAAAKLPQTSVDLLKAVLRQSLSLDNMLAEVAKFESAGNVQWITHAIREYDKYMRLPEGDYVPPLDVDIVWHTHQHSGMKYRDESLKIFGQFIGHDDSHSPTVIRRGRLLTTSALKAETTCTKTAEVTHGATLDSDARCLCGDCLGPPPTRPRPRPPVCPGPPSGCLRGPRPPSPEPRPTRDKYE</sequence>
<dbReference type="Proteomes" id="UP000294933">
    <property type="component" value="Unassembled WGS sequence"/>
</dbReference>
<reference evidence="2 3" key="1">
    <citation type="submission" date="2018-06" db="EMBL/GenBank/DDBJ databases">
        <title>A transcriptomic atlas of mushroom development highlights an independent origin of complex multicellularity.</title>
        <authorList>
            <consortium name="DOE Joint Genome Institute"/>
            <person name="Krizsan K."/>
            <person name="Almasi E."/>
            <person name="Merenyi Z."/>
            <person name="Sahu N."/>
            <person name="Viragh M."/>
            <person name="Koszo T."/>
            <person name="Mondo S."/>
            <person name="Kiss B."/>
            <person name="Balint B."/>
            <person name="Kues U."/>
            <person name="Barry K."/>
            <person name="Hegedus J.C."/>
            <person name="Henrissat B."/>
            <person name="Johnson J."/>
            <person name="Lipzen A."/>
            <person name="Ohm R."/>
            <person name="Nagy I."/>
            <person name="Pangilinan J."/>
            <person name="Yan J."/>
            <person name="Xiong Y."/>
            <person name="Grigoriev I.V."/>
            <person name="Hibbett D.S."/>
            <person name="Nagy L.G."/>
        </authorList>
    </citation>
    <scope>NUCLEOTIDE SEQUENCE [LARGE SCALE GENOMIC DNA]</scope>
    <source>
        <strain evidence="2 3">SZMC22713</strain>
    </source>
</reference>
<accession>A0A4V3AZR4</accession>
<dbReference type="PANTHER" id="PTHR34365:SF7">
    <property type="entry name" value="GLYCINE-RICH DOMAIN-CONTAINING PROTEIN 1"/>
    <property type="match status" value="1"/>
</dbReference>
<dbReference type="OrthoDB" id="2684236at2759"/>
<organism evidence="2 3">
    <name type="scientific">Rickenella mellea</name>
    <dbReference type="NCBI Taxonomy" id="50990"/>
    <lineage>
        <taxon>Eukaryota</taxon>
        <taxon>Fungi</taxon>
        <taxon>Dikarya</taxon>
        <taxon>Basidiomycota</taxon>
        <taxon>Agaricomycotina</taxon>
        <taxon>Agaricomycetes</taxon>
        <taxon>Hymenochaetales</taxon>
        <taxon>Rickenellaceae</taxon>
        <taxon>Rickenella</taxon>
    </lineage>
</organism>